<feature type="region of interest" description="Disordered" evidence="1">
    <location>
        <begin position="101"/>
        <end position="161"/>
    </location>
</feature>
<proteinExistence type="predicted"/>
<sequence>MAEIVIDGTPGGVFGYQQKPACRRLKVSSVAFLTRPPCNASEPVGARVAGCSEYVAAVDRRGAPKHQDCDLRDKEALSTLAPRFPNSWNQESFVARVIAPSSETPLSEPATTRSRRFSPSGVSPEAAKRPVEGSSWKWGPASVSSSNPHQIRSRSLLGGAC</sequence>
<dbReference type="EMBL" id="PUHP01000215">
    <property type="protein sequence ID" value="TQN71952.1"/>
    <property type="molecule type" value="Genomic_DNA"/>
</dbReference>
<keyword evidence="3" id="KW-1185">Reference proteome</keyword>
<organism evidence="2 3">
    <name type="scientific">Colletotrichum shisoi</name>
    <dbReference type="NCBI Taxonomy" id="2078593"/>
    <lineage>
        <taxon>Eukaryota</taxon>
        <taxon>Fungi</taxon>
        <taxon>Dikarya</taxon>
        <taxon>Ascomycota</taxon>
        <taxon>Pezizomycotina</taxon>
        <taxon>Sordariomycetes</taxon>
        <taxon>Hypocreomycetidae</taxon>
        <taxon>Glomerellales</taxon>
        <taxon>Glomerellaceae</taxon>
        <taxon>Colletotrichum</taxon>
        <taxon>Colletotrichum destructivum species complex</taxon>
    </lineage>
</organism>
<accession>A0A5Q4BXZ1</accession>
<evidence type="ECO:0000313" key="2">
    <source>
        <dbReference type="EMBL" id="TQN71952.1"/>
    </source>
</evidence>
<comment type="caution">
    <text evidence="2">The sequence shown here is derived from an EMBL/GenBank/DDBJ whole genome shotgun (WGS) entry which is preliminary data.</text>
</comment>
<dbReference type="AlphaFoldDB" id="A0A5Q4BXZ1"/>
<feature type="compositionally biased region" description="Polar residues" evidence="1">
    <location>
        <begin position="101"/>
        <end position="112"/>
    </location>
</feature>
<reference evidence="2 3" key="1">
    <citation type="journal article" date="2019" name="Sci. Rep.">
        <title>Colletotrichum shisoi sp. nov., an anthracnose pathogen of Perilla frutescens in Japan: molecular phylogenetic, morphological and genomic evidence.</title>
        <authorList>
            <person name="Gan P."/>
            <person name="Tsushima A."/>
            <person name="Hiroyama R."/>
            <person name="Narusaka M."/>
            <person name="Takano Y."/>
            <person name="Narusaka Y."/>
            <person name="Kawaradani M."/>
            <person name="Damm U."/>
            <person name="Shirasu K."/>
        </authorList>
    </citation>
    <scope>NUCLEOTIDE SEQUENCE [LARGE SCALE GENOMIC DNA]</scope>
    <source>
        <strain evidence="2 3">PG-2018a</strain>
    </source>
</reference>
<evidence type="ECO:0000256" key="1">
    <source>
        <dbReference type="SAM" id="MobiDB-lite"/>
    </source>
</evidence>
<evidence type="ECO:0000313" key="3">
    <source>
        <dbReference type="Proteomes" id="UP000326340"/>
    </source>
</evidence>
<gene>
    <name evidence="2" type="ORF">CSHISOI_03549</name>
</gene>
<dbReference type="Proteomes" id="UP000326340">
    <property type="component" value="Unassembled WGS sequence"/>
</dbReference>
<protein>
    <submittedName>
        <fullName evidence="2">Uncharacterized protein</fullName>
    </submittedName>
</protein>
<name>A0A5Q4BXZ1_9PEZI</name>